<accession>A0A963YRJ7</accession>
<keyword evidence="1" id="KW-1133">Transmembrane helix</keyword>
<organism evidence="2 3">
    <name type="scientific">Acidisoma silvae</name>
    <dbReference type="NCBI Taxonomy" id="2802396"/>
    <lineage>
        <taxon>Bacteria</taxon>
        <taxon>Pseudomonadati</taxon>
        <taxon>Pseudomonadota</taxon>
        <taxon>Alphaproteobacteria</taxon>
        <taxon>Acetobacterales</taxon>
        <taxon>Acidocellaceae</taxon>
        <taxon>Acidisoma</taxon>
    </lineage>
</organism>
<feature type="transmembrane region" description="Helical" evidence="1">
    <location>
        <begin position="44"/>
        <end position="63"/>
    </location>
</feature>
<evidence type="ECO:0000313" key="2">
    <source>
        <dbReference type="EMBL" id="MCB8875617.1"/>
    </source>
</evidence>
<evidence type="ECO:0000256" key="1">
    <source>
        <dbReference type="SAM" id="Phobius"/>
    </source>
</evidence>
<evidence type="ECO:0000313" key="3">
    <source>
        <dbReference type="Proteomes" id="UP000708298"/>
    </source>
</evidence>
<dbReference type="Proteomes" id="UP000708298">
    <property type="component" value="Unassembled WGS sequence"/>
</dbReference>
<keyword evidence="1" id="KW-0812">Transmembrane</keyword>
<dbReference type="AlphaFoldDB" id="A0A963YRJ7"/>
<reference evidence="2" key="2">
    <citation type="submission" date="2021-01" db="EMBL/GenBank/DDBJ databases">
        <authorList>
            <person name="Mieszkin S."/>
            <person name="Pouder E."/>
            <person name="Alain K."/>
        </authorList>
    </citation>
    <scope>NUCLEOTIDE SEQUENCE</scope>
    <source>
        <strain evidence="2">HW T2.11</strain>
    </source>
</reference>
<reference evidence="2" key="1">
    <citation type="journal article" date="2021" name="Microorganisms">
        <title>Acidisoma silvae sp. nov. and Acidisomacellulosilytica sp. nov., Two Acidophilic Bacteria Isolated from Decaying Wood, Hydrolyzing Cellulose and Producing Poly-3-hydroxybutyrate.</title>
        <authorList>
            <person name="Mieszkin S."/>
            <person name="Pouder E."/>
            <person name="Uroz S."/>
            <person name="Simon-Colin C."/>
            <person name="Alain K."/>
        </authorList>
    </citation>
    <scope>NUCLEOTIDE SEQUENCE</scope>
    <source>
        <strain evidence="2">HW T2.11</strain>
    </source>
</reference>
<comment type="caution">
    <text evidence="2">The sequence shown here is derived from an EMBL/GenBank/DDBJ whole genome shotgun (WGS) entry which is preliminary data.</text>
</comment>
<dbReference type="PANTHER" id="PTHR37947">
    <property type="entry name" value="BLL2462 PROTEIN"/>
    <property type="match status" value="1"/>
</dbReference>
<name>A0A963YRJ7_9PROT</name>
<gene>
    <name evidence="2" type="ORF">ASILVAE211_10520</name>
</gene>
<dbReference type="SUPFAM" id="SSF52317">
    <property type="entry name" value="Class I glutamine amidotransferase-like"/>
    <property type="match status" value="1"/>
</dbReference>
<dbReference type="PANTHER" id="PTHR37947:SF1">
    <property type="entry name" value="BLL2462 PROTEIN"/>
    <property type="match status" value="1"/>
</dbReference>
<feature type="transmembrane region" description="Helical" evidence="1">
    <location>
        <begin position="684"/>
        <end position="707"/>
    </location>
</feature>
<feature type="transmembrane region" description="Helical" evidence="1">
    <location>
        <begin position="16"/>
        <end position="37"/>
    </location>
</feature>
<proteinExistence type="predicted"/>
<protein>
    <recommendedName>
        <fullName evidence="4">Glutamine amidotransferase domain-containing protein</fullName>
    </recommendedName>
</protein>
<keyword evidence="3" id="KW-1185">Reference proteome</keyword>
<dbReference type="RefSeq" id="WP_227321245.1">
    <property type="nucleotide sequence ID" value="NZ_JAESVB010000003.1"/>
</dbReference>
<dbReference type="Gene3D" id="3.40.50.880">
    <property type="match status" value="1"/>
</dbReference>
<dbReference type="InterPro" id="IPR029062">
    <property type="entry name" value="Class_I_gatase-like"/>
</dbReference>
<evidence type="ECO:0008006" key="4">
    <source>
        <dbReference type="Google" id="ProtNLM"/>
    </source>
</evidence>
<sequence length="712" mass="75552">MNSVSTVVGANIAPNLPLWLLAVLGAAGLLVLIPAFLGRTPGRWWRLLLLALLLGWLSGPKLVRQQWRARPDIALLVVDHSGSETILGRTAQIDAARAQVSREAAAIPGLELRTITVPETGSQGTQLFAAINTALGDIPPDQLAGVVALSDGEIADIPEKPGFAAPFHLLLPARGEETDRRLRLIDAPRYGVVGSTVTLRYEVEDLGPAPSDGTATVTAMRDGETLSTSTVQAGQIQTLTLPVKQEGPSVIVLKASGLDGEASPINNQQIVTINGVRDRLRVLLISGQPDPGERAWRRLLKSDPAVDLVHFTILRPPDKDDLTPLDELALIAFPERELFEQKIANFDLIILDRFQNQGILPSAYLGNIARYVRQGGALLLEAGPEFAGAGSIAHSDLGSILPAQPLGSMNGSDGSLNLPAGFGPPPVSGAGITTTPFRPALTDMGLRHPVTADLPGVDGAHTPHWGQWYRSIDATDVHGQVLMDGAAGKPLLILDHVGQGRVGLLLSDQIWLWARDHNGGGPQAELLRRVAHWLMKEPALDENRLSAGFDGDRLHIDERQLQANAPPTVTITNPNGQVIKQPMMVAGPGHAVLDVPAPGPGLWTVTDGIRTAYAASDMADPPEWADLRATATKAGGVIDATHGSAHFLGAGGAPQLRLVEAGDVPGGPDWIGLRRNHAHVTTGIALTPLLPGWAALPLLILVLLIAWRREGR</sequence>
<dbReference type="EMBL" id="JAESVB010000003">
    <property type="protein sequence ID" value="MCB8875617.1"/>
    <property type="molecule type" value="Genomic_DNA"/>
</dbReference>
<keyword evidence="1" id="KW-0472">Membrane</keyword>